<dbReference type="RefSeq" id="WP_136992768.1">
    <property type="nucleotide sequence ID" value="NZ_SZPQ01000058.1"/>
</dbReference>
<dbReference type="Pfam" id="PF17482">
    <property type="entry name" value="Phage_sheath_1C"/>
    <property type="match status" value="1"/>
</dbReference>
<reference evidence="4 5" key="1">
    <citation type="submission" date="2019-04" db="EMBL/GenBank/DDBJ databases">
        <authorList>
            <person name="Li M."/>
            <person name="Gao C."/>
        </authorList>
    </citation>
    <scope>NUCLEOTIDE SEQUENCE [LARGE SCALE GENOMIC DNA]</scope>
    <source>
        <strain evidence="4 5">BGMRC 2031</strain>
    </source>
</reference>
<dbReference type="Pfam" id="PF04984">
    <property type="entry name" value="Phage_sheath_1"/>
    <property type="match status" value="1"/>
</dbReference>
<organism evidence="4 5">
    <name type="scientific">Martelella alba</name>
    <dbReference type="NCBI Taxonomy" id="2590451"/>
    <lineage>
        <taxon>Bacteria</taxon>
        <taxon>Pseudomonadati</taxon>
        <taxon>Pseudomonadota</taxon>
        <taxon>Alphaproteobacteria</taxon>
        <taxon>Hyphomicrobiales</taxon>
        <taxon>Aurantimonadaceae</taxon>
        <taxon>Martelella</taxon>
    </lineage>
</organism>
<name>A0ABY2SE11_9HYPH</name>
<gene>
    <name evidence="4" type="ORF">FCN80_23580</name>
</gene>
<comment type="similarity">
    <text evidence="1">Belongs to the myoviridae tail sheath protein family.</text>
</comment>
<sequence>MTIPFTKIPSNLRTPLFYAEFDNSQANTATATQRTLIIGQQLPTGTATPNVPLLASSATTVAGVCGAGSMLHSLITAYLANDTAGEIYLLPLSDDGDTMAAATGKITVASAPSETGVISLYIAGIRVQLTVVATDTVAAIATALAAAINASTSLPVTASAAAAVITLTVKNAGAHGNGIDIRLNYQGSAGGEATPTGLTLTIVAMAGGASAPDLNDALANLGDKTYDFIINPYTDTTSLDALKTFLSDSGGRWGYASQLYGHSFGTLAGTYGTLTASGEARNNQHESLLGVYDSPTPAYVWAAATYGAIANSLRNDPGRPVQTLTISGVLAPPDASRFTQTERNNLLYSGISTFTVADDGTVAVENIITTYQTNSYGAEDNSYLEIETMFLLMYVTRYLKTQITSKFARMKLAADGTRFAAGAAIVTPNIIRAELIAQYATLVTNGYVQNAAGFAAGLLVQQNASNPNRVDVLWDGTLIDQLRIFALLNQFRQMAS</sequence>
<proteinExistence type="inferred from homology"/>
<evidence type="ECO:0000313" key="4">
    <source>
        <dbReference type="EMBL" id="TKI02895.1"/>
    </source>
</evidence>
<feature type="domain" description="Tail sheath protein C-terminal" evidence="3">
    <location>
        <begin position="379"/>
        <end position="491"/>
    </location>
</feature>
<evidence type="ECO:0000256" key="1">
    <source>
        <dbReference type="ARBA" id="ARBA00008005"/>
    </source>
</evidence>
<evidence type="ECO:0000259" key="2">
    <source>
        <dbReference type="Pfam" id="PF04984"/>
    </source>
</evidence>
<comment type="caution">
    <text evidence="4">The sequence shown here is derived from an EMBL/GenBank/DDBJ whole genome shotgun (WGS) entry which is preliminary data.</text>
</comment>
<dbReference type="InterPro" id="IPR020287">
    <property type="entry name" value="Tail_sheath_C"/>
</dbReference>
<keyword evidence="5" id="KW-1185">Reference proteome</keyword>
<dbReference type="Proteomes" id="UP000305202">
    <property type="component" value="Unassembled WGS sequence"/>
</dbReference>
<dbReference type="InterPro" id="IPR007067">
    <property type="entry name" value="Tail_sheath"/>
</dbReference>
<dbReference type="EMBL" id="SZPQ01000058">
    <property type="protein sequence ID" value="TKI02895.1"/>
    <property type="molecule type" value="Genomic_DNA"/>
</dbReference>
<dbReference type="InterPro" id="IPR035089">
    <property type="entry name" value="Phage_sheath_subtilisin"/>
</dbReference>
<evidence type="ECO:0000313" key="5">
    <source>
        <dbReference type="Proteomes" id="UP000305202"/>
    </source>
</evidence>
<evidence type="ECO:0000259" key="3">
    <source>
        <dbReference type="Pfam" id="PF17482"/>
    </source>
</evidence>
<protein>
    <submittedName>
        <fullName evidence="4">Phage tail protein</fullName>
    </submittedName>
</protein>
<accession>A0ABY2SE11</accession>
<dbReference type="PIRSF" id="PIRSF007349">
    <property type="entry name" value="Tsp_L"/>
    <property type="match status" value="1"/>
</dbReference>
<feature type="domain" description="Tail sheath protein subtilisin-like" evidence="2">
    <location>
        <begin position="207"/>
        <end position="370"/>
    </location>
</feature>